<organism evidence="1">
    <name type="scientific">Anguilla anguilla</name>
    <name type="common">European freshwater eel</name>
    <name type="synonym">Muraena anguilla</name>
    <dbReference type="NCBI Taxonomy" id="7936"/>
    <lineage>
        <taxon>Eukaryota</taxon>
        <taxon>Metazoa</taxon>
        <taxon>Chordata</taxon>
        <taxon>Craniata</taxon>
        <taxon>Vertebrata</taxon>
        <taxon>Euteleostomi</taxon>
        <taxon>Actinopterygii</taxon>
        <taxon>Neopterygii</taxon>
        <taxon>Teleostei</taxon>
        <taxon>Anguilliformes</taxon>
        <taxon>Anguillidae</taxon>
        <taxon>Anguilla</taxon>
    </lineage>
</organism>
<accession>A0A0E9QKQ3</accession>
<sequence>MEKKKLVFKMYLYSILIHC</sequence>
<proteinExistence type="predicted"/>
<evidence type="ECO:0000313" key="1">
    <source>
        <dbReference type="EMBL" id="JAH16678.1"/>
    </source>
</evidence>
<protein>
    <submittedName>
        <fullName evidence="1">Uncharacterized protein</fullName>
    </submittedName>
</protein>
<dbReference type="AlphaFoldDB" id="A0A0E9QKQ3"/>
<reference evidence="1" key="2">
    <citation type="journal article" date="2015" name="Fish Shellfish Immunol.">
        <title>Early steps in the European eel (Anguilla anguilla)-Vibrio vulnificus interaction in the gills: Role of the RtxA13 toxin.</title>
        <authorList>
            <person name="Callol A."/>
            <person name="Pajuelo D."/>
            <person name="Ebbesson L."/>
            <person name="Teles M."/>
            <person name="MacKenzie S."/>
            <person name="Amaro C."/>
        </authorList>
    </citation>
    <scope>NUCLEOTIDE SEQUENCE</scope>
</reference>
<dbReference type="EMBL" id="GBXM01091899">
    <property type="protein sequence ID" value="JAH16678.1"/>
    <property type="molecule type" value="Transcribed_RNA"/>
</dbReference>
<reference evidence="1" key="1">
    <citation type="submission" date="2014-11" db="EMBL/GenBank/DDBJ databases">
        <authorList>
            <person name="Amaro Gonzalez C."/>
        </authorList>
    </citation>
    <scope>NUCLEOTIDE SEQUENCE</scope>
</reference>
<name>A0A0E9QKQ3_ANGAN</name>